<dbReference type="GeneID" id="54298545"/>
<name>A0A6A6B5T3_9PEZI</name>
<organism evidence="1 2">
    <name type="scientific">Aplosporella prunicola CBS 121167</name>
    <dbReference type="NCBI Taxonomy" id="1176127"/>
    <lineage>
        <taxon>Eukaryota</taxon>
        <taxon>Fungi</taxon>
        <taxon>Dikarya</taxon>
        <taxon>Ascomycota</taxon>
        <taxon>Pezizomycotina</taxon>
        <taxon>Dothideomycetes</taxon>
        <taxon>Dothideomycetes incertae sedis</taxon>
        <taxon>Botryosphaeriales</taxon>
        <taxon>Aplosporellaceae</taxon>
        <taxon>Aplosporella</taxon>
    </lineage>
</organism>
<dbReference type="EMBL" id="ML995496">
    <property type="protein sequence ID" value="KAF2138604.1"/>
    <property type="molecule type" value="Genomic_DNA"/>
</dbReference>
<proteinExistence type="predicted"/>
<protein>
    <submittedName>
        <fullName evidence="1">Uncharacterized protein</fullName>
    </submittedName>
</protein>
<evidence type="ECO:0000313" key="1">
    <source>
        <dbReference type="EMBL" id="KAF2138604.1"/>
    </source>
</evidence>
<dbReference type="AlphaFoldDB" id="A0A6A6B5T3"/>
<dbReference type="RefSeq" id="XP_033394317.1">
    <property type="nucleotide sequence ID" value="XM_033541049.1"/>
</dbReference>
<reference evidence="1" key="1">
    <citation type="journal article" date="2020" name="Stud. Mycol.">
        <title>101 Dothideomycetes genomes: a test case for predicting lifestyles and emergence of pathogens.</title>
        <authorList>
            <person name="Haridas S."/>
            <person name="Albert R."/>
            <person name="Binder M."/>
            <person name="Bloem J."/>
            <person name="Labutti K."/>
            <person name="Salamov A."/>
            <person name="Andreopoulos B."/>
            <person name="Baker S."/>
            <person name="Barry K."/>
            <person name="Bills G."/>
            <person name="Bluhm B."/>
            <person name="Cannon C."/>
            <person name="Castanera R."/>
            <person name="Culley D."/>
            <person name="Daum C."/>
            <person name="Ezra D."/>
            <person name="Gonzalez J."/>
            <person name="Henrissat B."/>
            <person name="Kuo A."/>
            <person name="Liang C."/>
            <person name="Lipzen A."/>
            <person name="Lutzoni F."/>
            <person name="Magnuson J."/>
            <person name="Mondo S."/>
            <person name="Nolan M."/>
            <person name="Ohm R."/>
            <person name="Pangilinan J."/>
            <person name="Park H.-J."/>
            <person name="Ramirez L."/>
            <person name="Alfaro M."/>
            <person name="Sun H."/>
            <person name="Tritt A."/>
            <person name="Yoshinaga Y."/>
            <person name="Zwiers L.-H."/>
            <person name="Turgeon B."/>
            <person name="Goodwin S."/>
            <person name="Spatafora J."/>
            <person name="Crous P."/>
            <person name="Grigoriev I."/>
        </authorList>
    </citation>
    <scope>NUCLEOTIDE SEQUENCE</scope>
    <source>
        <strain evidence="1">CBS 121167</strain>
    </source>
</reference>
<gene>
    <name evidence="1" type="ORF">K452DRAFT_290748</name>
</gene>
<dbReference type="Proteomes" id="UP000799438">
    <property type="component" value="Unassembled WGS sequence"/>
</dbReference>
<sequence length="182" mass="19466">MRVLTRMCVLKDDVVGRSVCLFPPMLTTDLLELPPPLSHLPGIRMYMRYLNLDVRICACVRALAHTSRAGVSMCGVAVNCVRGPSVCCGVVLDRCATWVLVPVPPLLSEAPGLAWRGEVLEGRGGGRLLNRQHNLASSGSAQLAARVTFSKFETVRCDGEDYAASDGLWLDEGVALVAGATA</sequence>
<accession>A0A6A6B5T3</accession>
<keyword evidence="2" id="KW-1185">Reference proteome</keyword>
<evidence type="ECO:0000313" key="2">
    <source>
        <dbReference type="Proteomes" id="UP000799438"/>
    </source>
</evidence>